<keyword evidence="5" id="KW-0812">Transmembrane</keyword>
<feature type="domain" description="Fibronectin type-III" evidence="8">
    <location>
        <begin position="117"/>
        <end position="213"/>
    </location>
</feature>
<feature type="region of interest" description="Disordered" evidence="4">
    <location>
        <begin position="1475"/>
        <end position="1526"/>
    </location>
</feature>
<keyword evidence="5" id="KW-0472">Membrane</keyword>
<dbReference type="Gene3D" id="2.60.40.10">
    <property type="entry name" value="Immunoglobulins"/>
    <property type="match status" value="11"/>
</dbReference>
<feature type="domain" description="Ig-like" evidence="7">
    <location>
        <begin position="1246"/>
        <end position="1332"/>
    </location>
</feature>
<dbReference type="InterPro" id="IPR013783">
    <property type="entry name" value="Ig-like_fold"/>
</dbReference>
<dbReference type="FunFam" id="2.60.40.10:FF:000032">
    <property type="entry name" value="palladin isoform X1"/>
    <property type="match status" value="1"/>
</dbReference>
<name>A0A2B4SL48_STYPI</name>
<protein>
    <submittedName>
        <fullName evidence="9">Protein sidekick-1</fullName>
    </submittedName>
</protein>
<dbReference type="Pfam" id="PF13927">
    <property type="entry name" value="Ig_3"/>
    <property type="match status" value="1"/>
</dbReference>
<evidence type="ECO:0000256" key="1">
    <source>
        <dbReference type="ARBA" id="ARBA00022737"/>
    </source>
</evidence>
<keyword evidence="1" id="KW-0677">Repeat</keyword>
<evidence type="ECO:0000313" key="9">
    <source>
        <dbReference type="EMBL" id="PFX30096.1"/>
    </source>
</evidence>
<dbReference type="CDD" id="cd00096">
    <property type="entry name" value="Ig"/>
    <property type="match status" value="1"/>
</dbReference>
<feature type="compositionally biased region" description="Basic and acidic residues" evidence="4">
    <location>
        <begin position="205"/>
        <end position="214"/>
    </location>
</feature>
<dbReference type="SMART" id="SM00060">
    <property type="entry name" value="FN3"/>
    <property type="match status" value="9"/>
</dbReference>
<evidence type="ECO:0000259" key="7">
    <source>
        <dbReference type="PROSITE" id="PS50835"/>
    </source>
</evidence>
<feature type="domain" description="Fibronectin type-III" evidence="8">
    <location>
        <begin position="826"/>
        <end position="920"/>
    </location>
</feature>
<dbReference type="InterPro" id="IPR013098">
    <property type="entry name" value="Ig_I-set"/>
</dbReference>
<dbReference type="EMBL" id="LSMT01000055">
    <property type="protein sequence ID" value="PFX30096.1"/>
    <property type="molecule type" value="Genomic_DNA"/>
</dbReference>
<dbReference type="CDD" id="cd00063">
    <property type="entry name" value="FN3"/>
    <property type="match status" value="9"/>
</dbReference>
<dbReference type="PROSITE" id="PS50022">
    <property type="entry name" value="FA58C_3"/>
    <property type="match status" value="2"/>
</dbReference>
<dbReference type="Gene3D" id="2.60.120.260">
    <property type="entry name" value="Galactose-binding domain-like"/>
    <property type="match status" value="2"/>
</dbReference>
<feature type="domain" description="Fibronectin type-III" evidence="8">
    <location>
        <begin position="320"/>
        <end position="416"/>
    </location>
</feature>
<dbReference type="Proteomes" id="UP000225706">
    <property type="component" value="Unassembled WGS sequence"/>
</dbReference>
<proteinExistence type="predicted"/>
<keyword evidence="10" id="KW-1185">Reference proteome</keyword>
<dbReference type="InterPro" id="IPR036116">
    <property type="entry name" value="FN3_sf"/>
</dbReference>
<evidence type="ECO:0000256" key="5">
    <source>
        <dbReference type="SAM" id="Phobius"/>
    </source>
</evidence>
<keyword evidence="2" id="KW-1015">Disulfide bond</keyword>
<keyword evidence="5" id="KW-1133">Transmembrane helix</keyword>
<dbReference type="Pfam" id="PF00041">
    <property type="entry name" value="fn3"/>
    <property type="match status" value="8"/>
</dbReference>
<feature type="domain" description="F5/8 type C" evidence="6">
    <location>
        <begin position="554"/>
        <end position="631"/>
    </location>
</feature>
<feature type="domain" description="F5/8 type C" evidence="6">
    <location>
        <begin position="642"/>
        <end position="716"/>
    </location>
</feature>
<feature type="compositionally biased region" description="Basic and acidic residues" evidence="4">
    <location>
        <begin position="408"/>
        <end position="418"/>
    </location>
</feature>
<accession>A0A2B4SL48</accession>
<keyword evidence="3" id="KW-0393">Immunoglobulin domain</keyword>
<dbReference type="Pfam" id="PF07679">
    <property type="entry name" value="I-set"/>
    <property type="match status" value="1"/>
</dbReference>
<dbReference type="PROSITE" id="PS50853">
    <property type="entry name" value="FN3"/>
    <property type="match status" value="9"/>
</dbReference>
<dbReference type="InterPro" id="IPR036179">
    <property type="entry name" value="Ig-like_dom_sf"/>
</dbReference>
<dbReference type="PANTHER" id="PTHR13817:SF166">
    <property type="entry name" value="NEURONAL IGCAM-RELATED"/>
    <property type="match status" value="1"/>
</dbReference>
<dbReference type="InterPro" id="IPR007110">
    <property type="entry name" value="Ig-like_dom"/>
</dbReference>
<feature type="domain" description="Fibronectin type-III" evidence="8">
    <location>
        <begin position="15"/>
        <end position="112"/>
    </location>
</feature>
<dbReference type="FunFam" id="2.60.40.10:FF:000028">
    <property type="entry name" value="Neuronal cell adhesion molecule"/>
    <property type="match status" value="6"/>
</dbReference>
<feature type="domain" description="Fibronectin type-III" evidence="8">
    <location>
        <begin position="1023"/>
        <end position="1122"/>
    </location>
</feature>
<dbReference type="OrthoDB" id="5982258at2759"/>
<feature type="region of interest" description="Disordered" evidence="4">
    <location>
        <begin position="197"/>
        <end position="219"/>
    </location>
</feature>
<dbReference type="Pfam" id="PF00754">
    <property type="entry name" value="F5_F8_type_C"/>
    <property type="match status" value="2"/>
</dbReference>
<evidence type="ECO:0000256" key="4">
    <source>
        <dbReference type="SAM" id="MobiDB-lite"/>
    </source>
</evidence>
<dbReference type="SUPFAM" id="SSF49785">
    <property type="entry name" value="Galactose-binding domain-like"/>
    <property type="match status" value="2"/>
</dbReference>
<evidence type="ECO:0000313" key="10">
    <source>
        <dbReference type="Proteomes" id="UP000225706"/>
    </source>
</evidence>
<feature type="compositionally biased region" description="Polar residues" evidence="4">
    <location>
        <begin position="1483"/>
        <end position="1497"/>
    </location>
</feature>
<organism evidence="9 10">
    <name type="scientific">Stylophora pistillata</name>
    <name type="common">Smooth cauliflower coral</name>
    <dbReference type="NCBI Taxonomy" id="50429"/>
    <lineage>
        <taxon>Eukaryota</taxon>
        <taxon>Metazoa</taxon>
        <taxon>Cnidaria</taxon>
        <taxon>Anthozoa</taxon>
        <taxon>Hexacorallia</taxon>
        <taxon>Scleractinia</taxon>
        <taxon>Astrocoeniina</taxon>
        <taxon>Pocilloporidae</taxon>
        <taxon>Stylophora</taxon>
    </lineage>
</organism>
<evidence type="ECO:0000259" key="6">
    <source>
        <dbReference type="PROSITE" id="PS50022"/>
    </source>
</evidence>
<dbReference type="STRING" id="50429.A0A2B4SL48"/>
<gene>
    <name evidence="9" type="primary">SDK1</name>
    <name evidence="9" type="ORF">AWC38_SpisGene5105</name>
</gene>
<dbReference type="InterPro" id="IPR003599">
    <property type="entry name" value="Ig_sub"/>
</dbReference>
<feature type="transmembrane region" description="Helical" evidence="5">
    <location>
        <begin position="1434"/>
        <end position="1452"/>
    </location>
</feature>
<dbReference type="SMART" id="SM00408">
    <property type="entry name" value="IGc2"/>
    <property type="match status" value="2"/>
</dbReference>
<dbReference type="InterPro" id="IPR050964">
    <property type="entry name" value="Striated_Muscle_Regulatory"/>
</dbReference>
<feature type="region of interest" description="Disordered" evidence="4">
    <location>
        <begin position="400"/>
        <end position="423"/>
    </location>
</feature>
<feature type="domain" description="Ig-like" evidence="7">
    <location>
        <begin position="1335"/>
        <end position="1418"/>
    </location>
</feature>
<comment type="caution">
    <text evidence="9">The sequence shown here is derived from an EMBL/GenBank/DDBJ whole genome shotgun (WGS) entry which is preliminary data.</text>
</comment>
<dbReference type="PROSITE" id="PS50835">
    <property type="entry name" value="IG_LIKE"/>
    <property type="match status" value="2"/>
</dbReference>
<dbReference type="SUPFAM" id="SSF48726">
    <property type="entry name" value="Immunoglobulin"/>
    <property type="match status" value="2"/>
</dbReference>
<feature type="domain" description="Fibronectin type-III" evidence="8">
    <location>
        <begin position="725"/>
        <end position="821"/>
    </location>
</feature>
<dbReference type="InterPro" id="IPR008979">
    <property type="entry name" value="Galactose-bd-like_sf"/>
</dbReference>
<dbReference type="InterPro" id="IPR003598">
    <property type="entry name" value="Ig_sub2"/>
</dbReference>
<evidence type="ECO:0000259" key="8">
    <source>
        <dbReference type="PROSITE" id="PS50853"/>
    </source>
</evidence>
<evidence type="ECO:0000256" key="2">
    <source>
        <dbReference type="ARBA" id="ARBA00023157"/>
    </source>
</evidence>
<evidence type="ECO:0000256" key="3">
    <source>
        <dbReference type="ARBA" id="ARBA00023319"/>
    </source>
</evidence>
<feature type="domain" description="Fibronectin type-III" evidence="8">
    <location>
        <begin position="218"/>
        <end position="315"/>
    </location>
</feature>
<sequence>MQLLMFTCISVPSEPPSAFELTASTSTSITTSWQIPPVFSRHGRTITGFKLLYKKRGSGGSAITLTIRNGPTLSRSVTGLDKYTEYEFQVLAFTSDGDGAKSPVEVERTKEDVPSQAPSSLTVAAVTSTTITASWQLPPLASRNGIITGFKLFFKERASAGSVTTLLINSGSTLRRNVTGLKKYTEYEFQVLASTSVGNGPKSPSEVERTKEDVPSEPPSAFELTASTSTSITTSWQLPPVFSRHGRTITGFKLLYKKRGSGGSAITLTIRNGPTLSRSVTGLDKYTEYEFQVLAFTSDGDGAKSPVEVERTKEDVPSQAPSSLTVTAVTSTTITASWQLPPLASRNGMITGFKLFFKERASAGSVTTLLINSGSTLRRNVTGLKKYTEYEFQVLASTSVGNGPKSPSKVERTKEDVPSKAPSSFTVTAATSRTVTATWQLLTEDSRNGMIRGFKLFYQKSGSVGPATTLTFNNGTALGKDVTGLDKNTEYEFQVLAFTSVGDGPKSSVEVARTMKDGGVSGAAHSAIASLLCLVSNNYSKVMVNPGRESFASNGNSRADQWVRSYTLQLSTDGTTWTDYKEGGLVKVFEGNDDRNSNVKQLVYGMLTRYLRFLPQTHQGGVCMRTEAFGLKQKQTTQGSKGSNEWTTEYKIHFSLDGEKFFAYNETSVEKLFSGNSNRNGIVKNSLQEFVSAKFIRFQPTKKRDWKVLRVEVYGILLTKVPSKPPTAFKLTASSPTSIIASWQLPPVFARHGKIEGFKLFYRMRGSGDAAKTSVIKNTTKFSSDVSGLERYTEYEFQVLAFSSFGDGPKSSFEAERTMEDAPSQPPSHLIITVNSSTSVTASWQLPPEGSRHGIIKGVKLFYKKKHSGSVTSLTIDYGNTSMRVTNLEKYTEYEFQVLAFTSAGDGPNSSTVFRTTMQDAPSAPMSLSFVDVPPSNLHGPRITLSWHKPTEPNGVIRGYTLFYSHGGVAPREISGIDKYALSHTIDVLGGVTYQFHIRAVTFKPGPNETITVASKEYEPSRGPEEVHISSAVNSSKIDVTWLGLPREVAYGKILRYEVSLVVLEKCKESRSAYHSTINTTKTYVHVTGISFCAKYEVSVRGYTAAGPGPYSGPVMVQTLGLFGEGFFQVIIITYSSNYTGAVKPPGRFTTQDMMTFEEAHKSSVPASFIAFQFGGNDFDKNQEFVIGDGAQSSDKDRSKRSSGDQLYYNKPLQLKRNYRVFLRAFVSQTVYVSSNFVDINTKGKPVIKDLPKRTILAVGELVVLNCKVSGHPEASVTWTKDGFSSIPRAQLKDNGKILVIKDVVPGDSGVYECKAINTFGESYTSTTLIVAVPPSLLKEVSPSSVLCEKQTLCSLSCHATSYTPFNYSWTKDGQVPVGANIKLMNNSIIVTPWDAQDYGEYVCHVTNGYGSTEYKITLFAPKDNQDGGGTQTILLASVIALSCLVVVLLIMNSVSIWQRRRAVPIERAQNQEKVDFDGVKSSPDQQSTDLHASDPSTYMELEPRPSNQQSQVSADHEYQSLVTKPEDPEYYNVVFQEENGGKQNEEMYEEI</sequence>
<dbReference type="SMART" id="SM00409">
    <property type="entry name" value="IG"/>
    <property type="match status" value="2"/>
</dbReference>
<feature type="domain" description="Fibronectin type-III" evidence="8">
    <location>
        <begin position="924"/>
        <end position="1016"/>
    </location>
</feature>
<reference evidence="10" key="1">
    <citation type="journal article" date="2017" name="bioRxiv">
        <title>Comparative analysis of the genomes of Stylophora pistillata and Acropora digitifera provides evidence for extensive differences between species of corals.</title>
        <authorList>
            <person name="Voolstra C.R."/>
            <person name="Li Y."/>
            <person name="Liew Y.J."/>
            <person name="Baumgarten S."/>
            <person name="Zoccola D."/>
            <person name="Flot J.-F."/>
            <person name="Tambutte S."/>
            <person name="Allemand D."/>
            <person name="Aranda M."/>
        </authorList>
    </citation>
    <scope>NUCLEOTIDE SEQUENCE [LARGE SCALE GENOMIC DNA]</scope>
</reference>
<dbReference type="InterPro" id="IPR003961">
    <property type="entry name" value="FN3_dom"/>
</dbReference>
<dbReference type="PANTHER" id="PTHR13817">
    <property type="entry name" value="TITIN"/>
    <property type="match status" value="1"/>
</dbReference>
<dbReference type="InterPro" id="IPR000421">
    <property type="entry name" value="FA58C"/>
</dbReference>
<dbReference type="SUPFAM" id="SSF49265">
    <property type="entry name" value="Fibronectin type III"/>
    <property type="match status" value="5"/>
</dbReference>
<feature type="domain" description="Fibronectin type-III" evidence="8">
    <location>
        <begin position="421"/>
        <end position="517"/>
    </location>
</feature>